<evidence type="ECO:0000256" key="1">
    <source>
        <dbReference type="ARBA" id="ARBA00004245"/>
    </source>
</evidence>
<feature type="transmembrane region" description="Helical" evidence="5">
    <location>
        <begin position="559"/>
        <end position="586"/>
    </location>
</feature>
<dbReference type="OrthoDB" id="2163268at2759"/>
<dbReference type="PANTHER" id="PTHR10901:SF6">
    <property type="entry name" value="TROPOMODULIN, ISOFORM N"/>
    <property type="match status" value="1"/>
</dbReference>
<name>A0A8T0A4W5_9BILA</name>
<dbReference type="AlphaFoldDB" id="A0A8T0A4W5"/>
<dbReference type="PANTHER" id="PTHR10901">
    <property type="entry name" value="TROPOMODULIN"/>
    <property type="match status" value="1"/>
</dbReference>
<comment type="subcellular location">
    <subcellularLocation>
        <location evidence="1">Cytoplasm</location>
        <location evidence="1">Cytoskeleton</location>
    </subcellularLocation>
</comment>
<accession>A0A8T0A4W5</accession>
<sequence length="823" mass="92798">MKTKRQPQNDKTSKFYYAEEKTLAAPKSLVKQPAAKGGLSHPSLASGGAAKFYGRDLREYDDKDIEGLLSNLSMEELEDLNNDFDPDNSLLPPSQRCRNQTDKEPTGPYQRDKLLKYLEDKAKNEKDWEEVVPFSPGIKRGKVFEPKDDEGTENNSVIKGEMQMPIALDIDDDDDEYDGNDDVLIEKALKNAPEGDLVDLAGILGMHNVLNQPQYYNALKGRGQNEETGFSFNGVIKAFQPRPVPDEPENETDIEDCIRRLEQDDNSLNEININNMKRISKERIRQMIRAANKSKHLKKLSLANTAISDQEARPLLELIERSISLKVLNIESNYISPEMIAKLLRATLFTQSIIEFHAENQRQSVLGNQIEMDIMLSVEDNDSLLRVGVSLQSMEARNRVGEALERNYERLRLQRMGREDFFNFFIYTPINILHKKKLDKNLFFIEVKLNFIYYNNNQLIITQKLVLSFFYFILFLIPCLNGKLIAIDQMNRFSTADKLNKSRPVSAILVPRRRSSFTQATDNSEISPQLFTANQQQEVNNGNMKSKDFGNGDGELDMLFGFFVMNGACIVFFLLFGVCVICNCAARKPKFHGSKEKKHKKPTVSKLVAAMAPTGFGQRSTSKMPNVANNSVNPLLTANSINRSLDRRGSSASIVLEINDNLGSGSFTARTNLMSNNNQPSTNRSFRTLVAKAMASAKTKQNEKPPSPSREEKQKQNSSKSTSPIINNNRRMSGSALLTIATDSIDEQNNNAIINFCSTKMHIIELPVEVEVHHSNKKTTKLPNSASVPLNLTNQPITEIQKICLAEQGQFIVRREGDLHNLI</sequence>
<dbReference type="Gene3D" id="3.80.10.10">
    <property type="entry name" value="Ribonuclease Inhibitor"/>
    <property type="match status" value="1"/>
</dbReference>
<dbReference type="GO" id="GO:0030239">
    <property type="term" value="P:myofibril assembly"/>
    <property type="evidence" value="ECO:0007669"/>
    <property type="project" value="TreeGrafter"/>
</dbReference>
<dbReference type="GO" id="GO:0005856">
    <property type="term" value="C:cytoskeleton"/>
    <property type="evidence" value="ECO:0007669"/>
    <property type="project" value="UniProtKB-SubCell"/>
</dbReference>
<feature type="region of interest" description="Disordered" evidence="4">
    <location>
        <begin position="79"/>
        <end position="110"/>
    </location>
</feature>
<evidence type="ECO:0000313" key="7">
    <source>
        <dbReference type="Proteomes" id="UP000605970"/>
    </source>
</evidence>
<feature type="transmembrane region" description="Helical" evidence="5">
    <location>
        <begin position="465"/>
        <end position="487"/>
    </location>
</feature>
<feature type="region of interest" description="Disordered" evidence="4">
    <location>
        <begin position="694"/>
        <end position="730"/>
    </location>
</feature>
<keyword evidence="7" id="KW-1185">Reference proteome</keyword>
<dbReference type="InterPro" id="IPR032675">
    <property type="entry name" value="LRR_dom_sf"/>
</dbReference>
<gene>
    <name evidence="6" type="ORF">Mgra_00000406</name>
</gene>
<keyword evidence="5" id="KW-0812">Transmembrane</keyword>
<dbReference type="Proteomes" id="UP000605970">
    <property type="component" value="Unassembled WGS sequence"/>
</dbReference>
<dbReference type="GO" id="GO:0030016">
    <property type="term" value="C:myofibril"/>
    <property type="evidence" value="ECO:0007669"/>
    <property type="project" value="TreeGrafter"/>
</dbReference>
<dbReference type="GO" id="GO:0007015">
    <property type="term" value="P:actin filament organization"/>
    <property type="evidence" value="ECO:0007669"/>
    <property type="project" value="TreeGrafter"/>
</dbReference>
<keyword evidence="5" id="KW-0472">Membrane</keyword>
<comment type="caution">
    <text evidence="6">The sequence shown here is derived from an EMBL/GenBank/DDBJ whole genome shotgun (WGS) entry which is preliminary data.</text>
</comment>
<evidence type="ECO:0000256" key="3">
    <source>
        <dbReference type="ARBA" id="ARBA00023212"/>
    </source>
</evidence>
<dbReference type="EMBL" id="JABEBT010000002">
    <property type="protein sequence ID" value="KAF7639963.1"/>
    <property type="molecule type" value="Genomic_DNA"/>
</dbReference>
<organism evidence="6 7">
    <name type="scientific">Meloidogyne graminicola</name>
    <dbReference type="NCBI Taxonomy" id="189291"/>
    <lineage>
        <taxon>Eukaryota</taxon>
        <taxon>Metazoa</taxon>
        <taxon>Ecdysozoa</taxon>
        <taxon>Nematoda</taxon>
        <taxon>Chromadorea</taxon>
        <taxon>Rhabditida</taxon>
        <taxon>Tylenchina</taxon>
        <taxon>Tylenchomorpha</taxon>
        <taxon>Tylenchoidea</taxon>
        <taxon>Meloidogynidae</taxon>
        <taxon>Meloidogyninae</taxon>
        <taxon>Meloidogyne</taxon>
    </lineage>
</organism>
<keyword evidence="2" id="KW-0963">Cytoplasm</keyword>
<evidence type="ECO:0000256" key="2">
    <source>
        <dbReference type="ARBA" id="ARBA00022490"/>
    </source>
</evidence>
<dbReference type="SUPFAM" id="SSF52047">
    <property type="entry name" value="RNI-like"/>
    <property type="match status" value="1"/>
</dbReference>
<feature type="compositionally biased region" description="Basic and acidic residues" evidence="4">
    <location>
        <begin position="99"/>
        <end position="110"/>
    </location>
</feature>
<keyword evidence="5" id="KW-1133">Transmembrane helix</keyword>
<dbReference type="Pfam" id="PF03250">
    <property type="entry name" value="Tropomodulin"/>
    <property type="match status" value="1"/>
</dbReference>
<evidence type="ECO:0000256" key="4">
    <source>
        <dbReference type="SAM" id="MobiDB-lite"/>
    </source>
</evidence>
<reference evidence="6" key="1">
    <citation type="journal article" date="2020" name="Ecol. Evol.">
        <title>Genome structure and content of the rice root-knot nematode (Meloidogyne graminicola).</title>
        <authorList>
            <person name="Phan N.T."/>
            <person name="Danchin E.G.J."/>
            <person name="Klopp C."/>
            <person name="Perfus-Barbeoch L."/>
            <person name="Kozlowski D.K."/>
            <person name="Koutsovoulos G.D."/>
            <person name="Lopez-Roques C."/>
            <person name="Bouchez O."/>
            <person name="Zahm M."/>
            <person name="Besnard G."/>
            <person name="Bellafiore S."/>
        </authorList>
    </citation>
    <scope>NUCLEOTIDE SEQUENCE</scope>
    <source>
        <strain evidence="6">VN-18</strain>
    </source>
</reference>
<proteinExistence type="predicted"/>
<keyword evidence="3" id="KW-0206">Cytoskeleton</keyword>
<protein>
    <submittedName>
        <fullName evidence="6">Uncharacterized protein</fullName>
    </submittedName>
</protein>
<feature type="compositionally biased region" description="Polar residues" evidence="4">
    <location>
        <begin position="716"/>
        <end position="730"/>
    </location>
</feature>
<dbReference type="InterPro" id="IPR004934">
    <property type="entry name" value="TMOD"/>
</dbReference>
<dbReference type="GO" id="GO:0005523">
    <property type="term" value="F:tropomyosin binding"/>
    <property type="evidence" value="ECO:0007669"/>
    <property type="project" value="InterPro"/>
</dbReference>
<evidence type="ECO:0000313" key="6">
    <source>
        <dbReference type="EMBL" id="KAF7639963.1"/>
    </source>
</evidence>
<dbReference type="FunFam" id="3.80.10.10:FF:000099">
    <property type="entry name" value="Tropomodulin, isoform C"/>
    <property type="match status" value="1"/>
</dbReference>
<dbReference type="GO" id="GO:0051694">
    <property type="term" value="P:pointed-end actin filament capping"/>
    <property type="evidence" value="ECO:0007669"/>
    <property type="project" value="InterPro"/>
</dbReference>
<evidence type="ECO:0000256" key="5">
    <source>
        <dbReference type="SAM" id="Phobius"/>
    </source>
</evidence>